<dbReference type="Pfam" id="PF13086">
    <property type="entry name" value="AAA_11"/>
    <property type="match status" value="1"/>
</dbReference>
<dbReference type="InterPro" id="IPR027417">
    <property type="entry name" value="P-loop_NTPase"/>
</dbReference>
<feature type="domain" description="DNA2/NAM7 helicase helicase" evidence="1">
    <location>
        <begin position="53"/>
        <end position="91"/>
    </location>
</feature>
<accession>A0AAV8XJ28</accession>
<dbReference type="GO" id="GO:0004386">
    <property type="term" value="F:helicase activity"/>
    <property type="evidence" value="ECO:0007669"/>
    <property type="project" value="InterPro"/>
</dbReference>
<gene>
    <name evidence="2" type="ORF">NQ314_011473</name>
</gene>
<organism evidence="2 3">
    <name type="scientific">Rhamnusium bicolor</name>
    <dbReference type="NCBI Taxonomy" id="1586634"/>
    <lineage>
        <taxon>Eukaryota</taxon>
        <taxon>Metazoa</taxon>
        <taxon>Ecdysozoa</taxon>
        <taxon>Arthropoda</taxon>
        <taxon>Hexapoda</taxon>
        <taxon>Insecta</taxon>
        <taxon>Pterygota</taxon>
        <taxon>Neoptera</taxon>
        <taxon>Endopterygota</taxon>
        <taxon>Coleoptera</taxon>
        <taxon>Polyphaga</taxon>
        <taxon>Cucujiformia</taxon>
        <taxon>Chrysomeloidea</taxon>
        <taxon>Cerambycidae</taxon>
        <taxon>Lepturinae</taxon>
        <taxon>Rhagiini</taxon>
        <taxon>Rhamnusium</taxon>
    </lineage>
</organism>
<dbReference type="SUPFAM" id="SSF52540">
    <property type="entry name" value="P-loop containing nucleoside triphosphate hydrolases"/>
    <property type="match status" value="1"/>
</dbReference>
<evidence type="ECO:0000313" key="3">
    <source>
        <dbReference type="Proteomes" id="UP001162156"/>
    </source>
</evidence>
<dbReference type="AlphaFoldDB" id="A0AAV8XJ28"/>
<keyword evidence="3" id="KW-1185">Reference proteome</keyword>
<dbReference type="InterPro" id="IPR041677">
    <property type="entry name" value="DNA2/NAM7_AAA_11"/>
</dbReference>
<dbReference type="EMBL" id="JANEYF010003187">
    <property type="protein sequence ID" value="KAJ8938437.1"/>
    <property type="molecule type" value="Genomic_DNA"/>
</dbReference>
<comment type="caution">
    <text evidence="2">The sequence shown here is derived from an EMBL/GenBank/DDBJ whole genome shotgun (WGS) entry which is preliminary data.</text>
</comment>
<name>A0AAV8XJ28_9CUCU</name>
<evidence type="ECO:0000259" key="1">
    <source>
        <dbReference type="Pfam" id="PF13086"/>
    </source>
</evidence>
<proteinExistence type="predicted"/>
<dbReference type="Gene3D" id="3.40.50.300">
    <property type="entry name" value="P-loop containing nucleotide triphosphate hydrolases"/>
    <property type="match status" value="1"/>
</dbReference>
<dbReference type="Proteomes" id="UP001162156">
    <property type="component" value="Unassembled WGS sequence"/>
</dbReference>
<evidence type="ECO:0000313" key="2">
    <source>
        <dbReference type="EMBL" id="KAJ8938437.1"/>
    </source>
</evidence>
<sequence>MVADQFPMERYIVRVETETRPPDYLLKIDPVYYQIENDTFCPLNWDDRRFYGLNNAQHLAFKAALTEEFCIIQGPPGTGKTFLGLKIAHTLLKK</sequence>
<reference evidence="2" key="1">
    <citation type="journal article" date="2023" name="Insect Mol. Biol.">
        <title>Genome sequencing provides insights into the evolution of gene families encoding plant cell wall-degrading enzymes in longhorned beetles.</title>
        <authorList>
            <person name="Shin N.R."/>
            <person name="Okamura Y."/>
            <person name="Kirsch R."/>
            <person name="Pauchet Y."/>
        </authorList>
    </citation>
    <scope>NUCLEOTIDE SEQUENCE</scope>
    <source>
        <strain evidence="2">RBIC_L_NR</strain>
    </source>
</reference>
<protein>
    <recommendedName>
        <fullName evidence="1">DNA2/NAM7 helicase helicase domain-containing protein</fullName>
    </recommendedName>
</protein>